<dbReference type="GO" id="GO:0005737">
    <property type="term" value="C:cytoplasm"/>
    <property type="evidence" value="ECO:0007669"/>
    <property type="project" value="UniProtKB-ARBA"/>
</dbReference>
<gene>
    <name evidence="15" type="ORF">MELIAE_LOCUS6905</name>
</gene>
<dbReference type="FunFam" id="3.30.1330.20:FF:000001">
    <property type="entry name" value="Tubulin alpha chain"/>
    <property type="match status" value="2"/>
</dbReference>
<dbReference type="InterPro" id="IPR018316">
    <property type="entry name" value="Tubulin/FtsZ_2-layer-sand-dom"/>
</dbReference>
<dbReference type="GO" id="GO:0016787">
    <property type="term" value="F:hydrolase activity"/>
    <property type="evidence" value="ECO:0007669"/>
    <property type="project" value="UniProtKB-KW"/>
</dbReference>
<dbReference type="PANTHER" id="PTHR11588">
    <property type="entry name" value="TUBULIN"/>
    <property type="match status" value="1"/>
</dbReference>
<dbReference type="GO" id="GO:0005525">
    <property type="term" value="F:GTP binding"/>
    <property type="evidence" value="ECO:0007669"/>
    <property type="project" value="UniProtKB-KW"/>
</dbReference>
<evidence type="ECO:0000256" key="7">
    <source>
        <dbReference type="ARBA" id="ARBA00022801"/>
    </source>
</evidence>
<dbReference type="SUPFAM" id="SSF52490">
    <property type="entry name" value="Tubulin nucleotide-binding domain-like"/>
    <property type="match status" value="2"/>
</dbReference>
<feature type="domain" description="Tubulin/FtsZ 2-layer sandwich" evidence="14">
    <location>
        <begin position="711"/>
        <end position="856"/>
    </location>
</feature>
<dbReference type="Gene3D" id="1.10.287.600">
    <property type="entry name" value="Helix hairpin bin"/>
    <property type="match status" value="2"/>
</dbReference>
<evidence type="ECO:0000256" key="2">
    <source>
        <dbReference type="ARBA" id="ARBA00004245"/>
    </source>
</evidence>
<comment type="catalytic activity">
    <reaction evidence="12">
        <text>GTP + H2O = GDP + phosphate + H(+)</text>
        <dbReference type="Rhea" id="RHEA:19669"/>
        <dbReference type="ChEBI" id="CHEBI:15377"/>
        <dbReference type="ChEBI" id="CHEBI:15378"/>
        <dbReference type="ChEBI" id="CHEBI:37565"/>
        <dbReference type="ChEBI" id="CHEBI:43474"/>
        <dbReference type="ChEBI" id="CHEBI:58189"/>
    </reaction>
    <physiologicalReaction direction="left-to-right" evidence="12">
        <dbReference type="Rhea" id="RHEA:19670"/>
    </physiologicalReaction>
</comment>
<evidence type="ECO:0000256" key="10">
    <source>
        <dbReference type="ARBA" id="ARBA00023212"/>
    </source>
</evidence>
<dbReference type="InterPro" id="IPR002452">
    <property type="entry name" value="Alpha_tubulin"/>
</dbReference>
<evidence type="ECO:0000256" key="3">
    <source>
        <dbReference type="ARBA" id="ARBA00009636"/>
    </source>
</evidence>
<dbReference type="GO" id="GO:0007017">
    <property type="term" value="P:microtubule-based process"/>
    <property type="evidence" value="ECO:0007669"/>
    <property type="project" value="InterPro"/>
</dbReference>
<feature type="domain" description="Tubulin/FtsZ 2-layer sandwich" evidence="14">
    <location>
        <begin position="248"/>
        <end position="393"/>
    </location>
</feature>
<evidence type="ECO:0000256" key="9">
    <source>
        <dbReference type="ARBA" id="ARBA00023134"/>
    </source>
</evidence>
<evidence type="ECO:0000259" key="14">
    <source>
        <dbReference type="SMART" id="SM00865"/>
    </source>
</evidence>
<dbReference type="PRINTS" id="PR01162">
    <property type="entry name" value="ALPHATUBULIN"/>
</dbReference>
<keyword evidence="4" id="KW-0963">Cytoplasm</keyword>
<dbReference type="InterPro" id="IPR036525">
    <property type="entry name" value="Tubulin/FtsZ_GTPase_sf"/>
</dbReference>
<proteinExistence type="inferred from homology"/>
<comment type="cofactor">
    <cofactor evidence="1">
        <name>Mg(2+)</name>
        <dbReference type="ChEBI" id="CHEBI:18420"/>
    </cofactor>
</comment>
<reference evidence="15" key="1">
    <citation type="submission" date="2021-12" db="EMBL/GenBank/DDBJ databases">
        <authorList>
            <person name="King R."/>
        </authorList>
    </citation>
    <scope>NUCLEOTIDE SEQUENCE</scope>
</reference>
<dbReference type="SUPFAM" id="SSF55307">
    <property type="entry name" value="Tubulin C-terminal domain-like"/>
    <property type="match status" value="2"/>
</dbReference>
<accession>A0A9P0FHY4</accession>
<dbReference type="InterPro" id="IPR023123">
    <property type="entry name" value="Tubulin_C"/>
</dbReference>
<dbReference type="EMBL" id="OV121135">
    <property type="protein sequence ID" value="CAH0555560.1"/>
    <property type="molecule type" value="Genomic_DNA"/>
</dbReference>
<evidence type="ECO:0000256" key="8">
    <source>
        <dbReference type="ARBA" id="ARBA00022990"/>
    </source>
</evidence>
<feature type="domain" description="Tubulin/FtsZ GTPase" evidence="13">
    <location>
        <begin position="49"/>
        <end position="246"/>
    </location>
</feature>
<comment type="similarity">
    <text evidence="3">Belongs to the tubulin family.</text>
</comment>
<dbReference type="PROSITE" id="PS00227">
    <property type="entry name" value="TUBULIN"/>
    <property type="match status" value="2"/>
</dbReference>
<evidence type="ECO:0000259" key="13">
    <source>
        <dbReference type="SMART" id="SM00864"/>
    </source>
</evidence>
<dbReference type="Pfam" id="PF00091">
    <property type="entry name" value="Tubulin"/>
    <property type="match status" value="2"/>
</dbReference>
<dbReference type="PRINTS" id="PR01161">
    <property type="entry name" value="TUBULIN"/>
</dbReference>
<feature type="domain" description="Tubulin/FtsZ GTPase" evidence="13">
    <location>
        <begin position="512"/>
        <end position="709"/>
    </location>
</feature>
<keyword evidence="16" id="KW-1185">Reference proteome</keyword>
<comment type="function">
    <text evidence="11">Tubulin is the major constituent of microtubules, a cylinder consisting of laterally associated linear protofilaments composed of alpha- and beta-tubulin heterodimers. Microtubules grow by the addition of GTP-tubulin dimers to the microtubule end, where a stabilizing cap forms. Below the cap, tubulin dimers are in GDP-bound state, owing to GTPase activity of alpha-tubulin.</text>
</comment>
<name>A0A9P0FHY4_BRAAE</name>
<dbReference type="Pfam" id="PF03953">
    <property type="entry name" value="Tubulin_C"/>
    <property type="match status" value="2"/>
</dbReference>
<keyword evidence="8" id="KW-0007">Acetylation</keyword>
<dbReference type="FunFam" id="3.40.50.1440:FF:000002">
    <property type="entry name" value="Tubulin alpha chain"/>
    <property type="match status" value="2"/>
</dbReference>
<dbReference type="CDD" id="cd02186">
    <property type="entry name" value="alpha_tubulin"/>
    <property type="match status" value="2"/>
</dbReference>
<protein>
    <submittedName>
        <fullName evidence="15">Uncharacterized protein</fullName>
    </submittedName>
</protein>
<dbReference type="Proteomes" id="UP001154078">
    <property type="component" value="Chromosome 4"/>
</dbReference>
<evidence type="ECO:0000256" key="5">
    <source>
        <dbReference type="ARBA" id="ARBA00022701"/>
    </source>
</evidence>
<evidence type="ECO:0000313" key="15">
    <source>
        <dbReference type="EMBL" id="CAH0555560.1"/>
    </source>
</evidence>
<dbReference type="InterPro" id="IPR000217">
    <property type="entry name" value="Tubulin"/>
</dbReference>
<dbReference type="Gene3D" id="3.30.1330.20">
    <property type="entry name" value="Tubulin/FtsZ, C-terminal domain"/>
    <property type="match status" value="2"/>
</dbReference>
<dbReference type="GO" id="GO:0005874">
    <property type="term" value="C:microtubule"/>
    <property type="evidence" value="ECO:0007669"/>
    <property type="project" value="UniProtKB-KW"/>
</dbReference>
<dbReference type="InterPro" id="IPR017975">
    <property type="entry name" value="Tubulin_CS"/>
</dbReference>
<dbReference type="OrthoDB" id="6244442at2759"/>
<comment type="subcellular location">
    <subcellularLocation>
        <location evidence="2">Cytoplasm</location>
        <location evidence="2">Cytoskeleton</location>
    </subcellularLocation>
</comment>
<dbReference type="SMART" id="SM00865">
    <property type="entry name" value="Tubulin_C"/>
    <property type="match status" value="2"/>
</dbReference>
<evidence type="ECO:0000256" key="6">
    <source>
        <dbReference type="ARBA" id="ARBA00022741"/>
    </source>
</evidence>
<dbReference type="Gene3D" id="3.40.50.1440">
    <property type="entry name" value="Tubulin/FtsZ, GTPase domain"/>
    <property type="match status" value="2"/>
</dbReference>
<keyword evidence="7" id="KW-0378">Hydrolase</keyword>
<dbReference type="InterPro" id="IPR008280">
    <property type="entry name" value="Tub_FtsZ_C"/>
</dbReference>
<keyword evidence="5" id="KW-0493">Microtubule</keyword>
<organism evidence="15 16">
    <name type="scientific">Brassicogethes aeneus</name>
    <name type="common">Rape pollen beetle</name>
    <name type="synonym">Meligethes aeneus</name>
    <dbReference type="NCBI Taxonomy" id="1431903"/>
    <lineage>
        <taxon>Eukaryota</taxon>
        <taxon>Metazoa</taxon>
        <taxon>Ecdysozoa</taxon>
        <taxon>Arthropoda</taxon>
        <taxon>Hexapoda</taxon>
        <taxon>Insecta</taxon>
        <taxon>Pterygota</taxon>
        <taxon>Neoptera</taxon>
        <taxon>Endopterygota</taxon>
        <taxon>Coleoptera</taxon>
        <taxon>Polyphaga</taxon>
        <taxon>Cucujiformia</taxon>
        <taxon>Nitidulidae</taxon>
        <taxon>Meligethinae</taxon>
        <taxon>Brassicogethes</taxon>
    </lineage>
</organism>
<keyword evidence="10" id="KW-0206">Cytoskeleton</keyword>
<evidence type="ECO:0000313" key="16">
    <source>
        <dbReference type="Proteomes" id="UP001154078"/>
    </source>
</evidence>
<dbReference type="FunFam" id="1.10.287.600:FF:000005">
    <property type="entry name" value="Tubulin alpha chain"/>
    <property type="match status" value="2"/>
</dbReference>
<dbReference type="SMART" id="SM00864">
    <property type="entry name" value="Tubulin"/>
    <property type="match status" value="2"/>
</dbReference>
<evidence type="ECO:0000256" key="12">
    <source>
        <dbReference type="ARBA" id="ARBA00049117"/>
    </source>
</evidence>
<dbReference type="InterPro" id="IPR003008">
    <property type="entry name" value="Tubulin_FtsZ_GTPase"/>
</dbReference>
<dbReference type="InterPro" id="IPR037103">
    <property type="entry name" value="Tubulin/FtsZ-like_C"/>
</dbReference>
<sequence>MRECISVHVGQAGVQIGNACWELYCLEHGIQPDGQMPSDKTVGGGDDSFNTFFTETGAGKHVPRAVFIDLEPTVVDEVRTGTYRQLFHPEQLITGKEDAANNYARGHYSIGKEIVDLVMDRIRKLADQCTGLQGFFIFHSFGGGTGSGFTSLLMERLSVDYGKKSKLEFAIYPAPQISTAVVEPYNAILTTHTTLEHSDCAFLVDNEAIYDICRRNLDIERPTYTNLNRLIGQIVSSITASLRFDGALNVDLTEFQTNLVPYPRIHFPLATYAPVISAEKAYHEQLSVAEITNACFEPANQMVKVDPRHGKYMACCMLYRGDVVPKDVNAAIATIKTKRTIQFVDWCPTGFKVGINYQPPTVVPGGDLAKVQRAVCMLSNTTAISEAYGRLDQKFDLLYGKRAFVHWYVGEGMEEGEFSEAREDLAALEKDFEEVGIDSGDGEGEGGAVADQQPAGTKKEQKFLRECISVHVGQAGVQIGNACWELYCLEHGIQPDGQMPSDKTVGGGDDSFNTFFSETGAGKHVPRAVFIDLEPTVVDEVRTGTYRQLFHPEQLITGKEDAANNYARGHYSIGKEIVDLVMDRIRKLADQCTGLQGFFIFHSFGGGTGSGFTSLLMERLSVDYGKKSKLEFAIYPAPQISTAVVEPYNAILTTHTTLEHSDCAFLVDNEAIYDICRRNLDIERPTYTNLNRLIGQIVSSITASLRFDGALNVDLTEFQTNLVPYPRIHFPLATYAPVISAEKAYHEQLSVAEITNACFEPANQMVKCDPRHGKYMACCMLYRGDVVPKDVNAAIATIKTKRTIQFVDWCPTGFKVGINYQPPTVVPGGDLAKVQRAVCMLSNTTAISEAYARLDQKYDLLYGKRAFVHWYVGEGMEEGEFSEAREDLAALEKDFEEVGIDSGDGEGEGGEEY</sequence>
<evidence type="ECO:0000256" key="1">
    <source>
        <dbReference type="ARBA" id="ARBA00001946"/>
    </source>
</evidence>
<evidence type="ECO:0000256" key="4">
    <source>
        <dbReference type="ARBA" id="ARBA00022490"/>
    </source>
</evidence>
<keyword evidence="6" id="KW-0547">Nucleotide-binding</keyword>
<evidence type="ECO:0000256" key="11">
    <source>
        <dbReference type="ARBA" id="ARBA00034296"/>
    </source>
</evidence>
<dbReference type="GO" id="GO:0005200">
    <property type="term" value="F:structural constituent of cytoskeleton"/>
    <property type="evidence" value="ECO:0007669"/>
    <property type="project" value="InterPro"/>
</dbReference>
<dbReference type="AlphaFoldDB" id="A0A9P0FHY4"/>
<keyword evidence="9" id="KW-0342">GTP-binding</keyword>